<organism evidence="6 7">
    <name type="scientific">Dokdonella koreensis DS-123</name>
    <dbReference type="NCBI Taxonomy" id="1300342"/>
    <lineage>
        <taxon>Bacteria</taxon>
        <taxon>Pseudomonadati</taxon>
        <taxon>Pseudomonadota</taxon>
        <taxon>Gammaproteobacteria</taxon>
        <taxon>Lysobacterales</taxon>
        <taxon>Rhodanobacteraceae</taxon>
        <taxon>Dokdonella</taxon>
    </lineage>
</organism>
<accession>A0A160DVW4</accession>
<dbReference type="GO" id="GO:0005737">
    <property type="term" value="C:cytoplasm"/>
    <property type="evidence" value="ECO:0007669"/>
    <property type="project" value="InterPro"/>
</dbReference>
<dbReference type="Gene3D" id="3.55.30.10">
    <property type="entry name" value="Hsp33 domain"/>
    <property type="match status" value="1"/>
</dbReference>
<protein>
    <submittedName>
        <fullName evidence="6">Disulfide bond chaperone</fullName>
    </submittedName>
</protein>
<dbReference type="InterPro" id="IPR016153">
    <property type="entry name" value="Heat_shock_Hsp33_N"/>
</dbReference>
<dbReference type="Gene3D" id="1.10.287.480">
    <property type="entry name" value="helix hairpin bin"/>
    <property type="match status" value="1"/>
</dbReference>
<name>A0A160DVW4_9GAMM</name>
<dbReference type="InterPro" id="IPR023212">
    <property type="entry name" value="Hsp33_helix_hairpin_bin_dom_sf"/>
</dbReference>
<dbReference type="PANTHER" id="PTHR30111">
    <property type="entry name" value="33 KDA CHAPERONIN"/>
    <property type="match status" value="1"/>
</dbReference>
<dbReference type="SUPFAM" id="SSF118352">
    <property type="entry name" value="HSP33 redox switch-like"/>
    <property type="match status" value="1"/>
</dbReference>
<evidence type="ECO:0000256" key="2">
    <source>
        <dbReference type="ARBA" id="ARBA00022833"/>
    </source>
</evidence>
<dbReference type="PANTHER" id="PTHR30111:SF1">
    <property type="entry name" value="33 KDA CHAPERONIN"/>
    <property type="match status" value="1"/>
</dbReference>
<dbReference type="EMBL" id="CP015249">
    <property type="protein sequence ID" value="ANB18301.1"/>
    <property type="molecule type" value="Genomic_DNA"/>
</dbReference>
<dbReference type="RefSeq" id="WP_067647544.1">
    <property type="nucleotide sequence ID" value="NZ_CP015249.1"/>
</dbReference>
<keyword evidence="4" id="KW-0143">Chaperone</keyword>
<evidence type="ECO:0000256" key="3">
    <source>
        <dbReference type="ARBA" id="ARBA00023157"/>
    </source>
</evidence>
<dbReference type="KEGG" id="dko:I596_2290"/>
<evidence type="ECO:0000256" key="4">
    <source>
        <dbReference type="ARBA" id="ARBA00023186"/>
    </source>
</evidence>
<evidence type="ECO:0000256" key="5">
    <source>
        <dbReference type="ARBA" id="ARBA00023284"/>
    </source>
</evidence>
<keyword evidence="1" id="KW-0963">Cytoplasm</keyword>
<proteinExistence type="predicted"/>
<evidence type="ECO:0000313" key="7">
    <source>
        <dbReference type="Proteomes" id="UP000076830"/>
    </source>
</evidence>
<keyword evidence="2" id="KW-0862">Zinc</keyword>
<keyword evidence="3" id="KW-1015">Disulfide bond</keyword>
<dbReference type="CDD" id="cd00498">
    <property type="entry name" value="Hsp33"/>
    <property type="match status" value="1"/>
</dbReference>
<dbReference type="PIRSF" id="PIRSF005261">
    <property type="entry name" value="Heat_shock_Hsp33"/>
    <property type="match status" value="1"/>
</dbReference>
<dbReference type="SUPFAM" id="SSF64397">
    <property type="entry name" value="Hsp33 domain"/>
    <property type="match status" value="1"/>
</dbReference>
<gene>
    <name evidence="6" type="ORF">I596_2290</name>
</gene>
<evidence type="ECO:0000313" key="6">
    <source>
        <dbReference type="EMBL" id="ANB18301.1"/>
    </source>
</evidence>
<keyword evidence="5" id="KW-0676">Redox-active center</keyword>
<dbReference type="Pfam" id="PF01430">
    <property type="entry name" value="HSP33"/>
    <property type="match status" value="1"/>
</dbReference>
<dbReference type="GO" id="GO:0051082">
    <property type="term" value="F:unfolded protein binding"/>
    <property type="evidence" value="ECO:0007669"/>
    <property type="project" value="InterPro"/>
</dbReference>
<evidence type="ECO:0000256" key="1">
    <source>
        <dbReference type="ARBA" id="ARBA00022490"/>
    </source>
</evidence>
<reference evidence="6 7" key="1">
    <citation type="submission" date="2016-04" db="EMBL/GenBank/DDBJ databases">
        <title>Complete genome sequence of Dokdonella koreensis DS-123T.</title>
        <authorList>
            <person name="Kim J.F."/>
            <person name="Lee H."/>
            <person name="Kwak M.-J."/>
        </authorList>
    </citation>
    <scope>NUCLEOTIDE SEQUENCE [LARGE SCALE GENOMIC DNA]</scope>
    <source>
        <strain evidence="6 7">DS-123</strain>
    </source>
</reference>
<dbReference type="Proteomes" id="UP000076830">
    <property type="component" value="Chromosome"/>
</dbReference>
<dbReference type="STRING" id="1300342.I596_2290"/>
<dbReference type="InterPro" id="IPR000397">
    <property type="entry name" value="Heat_shock_Hsp33"/>
</dbReference>
<dbReference type="AlphaFoldDB" id="A0A160DVW4"/>
<dbReference type="OrthoDB" id="9793753at2"/>
<sequence>MATHDFLQRFLLEQAGVHGAFVRLDKTWRDVRSHTDYPKPLASLLGRTLAASALLTGTIKFRGRLSIQFRSEGALRLLFAECTDSGGLRGLARWDEEAEGTAELGEGAILAVTIEQPDRDLRQQALVACEGNDLTGAFERYFEQSEQLPTRMLLVEHGGRCAGLLLQPIADGGGISLGDPDAWNRVGYLMATAMTDELVNLSAEELLTRLFHEEGVRVFAPRPLAFACSCSRSRVETMLRSLGRDECEAAIAADGQVGVTCEFCNRNYRLDRVDIAGLFASTPPMAGPVTAQ</sequence>
<dbReference type="GO" id="GO:0044183">
    <property type="term" value="F:protein folding chaperone"/>
    <property type="evidence" value="ECO:0007669"/>
    <property type="project" value="TreeGrafter"/>
</dbReference>
<keyword evidence="7" id="KW-1185">Reference proteome</keyword>
<dbReference type="Gene3D" id="3.90.1280.10">
    <property type="entry name" value="HSP33 redox switch-like"/>
    <property type="match status" value="1"/>
</dbReference>
<dbReference type="GO" id="GO:0042026">
    <property type="term" value="P:protein refolding"/>
    <property type="evidence" value="ECO:0007669"/>
    <property type="project" value="TreeGrafter"/>
</dbReference>
<dbReference type="InterPro" id="IPR016154">
    <property type="entry name" value="Heat_shock_Hsp33_C"/>
</dbReference>
<dbReference type="PATRIC" id="fig|1300342.3.peg.2234"/>